<feature type="compositionally biased region" description="Low complexity" evidence="2">
    <location>
        <begin position="472"/>
        <end position="494"/>
    </location>
</feature>
<organism evidence="4 5">
    <name type="scientific">Clostridium yunnanense</name>
    <dbReference type="NCBI Taxonomy" id="2800325"/>
    <lineage>
        <taxon>Bacteria</taxon>
        <taxon>Bacillati</taxon>
        <taxon>Bacillota</taxon>
        <taxon>Clostridia</taxon>
        <taxon>Eubacteriales</taxon>
        <taxon>Clostridiaceae</taxon>
        <taxon>Clostridium</taxon>
    </lineage>
</organism>
<keyword evidence="1" id="KW-0732">Signal</keyword>
<evidence type="ECO:0000259" key="3">
    <source>
        <dbReference type="PROSITE" id="PS51109"/>
    </source>
</evidence>
<proteinExistence type="predicted"/>
<dbReference type="Pfam" id="PF12229">
    <property type="entry name" value="PG_binding_4"/>
    <property type="match status" value="1"/>
</dbReference>
<dbReference type="Proteomes" id="UP000596739">
    <property type="component" value="Unassembled WGS sequence"/>
</dbReference>
<reference evidence="5" key="1">
    <citation type="submission" date="2021-01" db="EMBL/GenBank/DDBJ databases">
        <title>Genome public.</title>
        <authorList>
            <person name="Liu C."/>
            <person name="Sun Q."/>
        </authorList>
    </citation>
    <scope>NUCLEOTIDE SEQUENCE [LARGE SCALE GENOMIC DNA]</scope>
    <source>
        <strain evidence="5">YIM B02505</strain>
    </source>
</reference>
<evidence type="ECO:0000313" key="4">
    <source>
        <dbReference type="EMBL" id="MBK1813985.1"/>
    </source>
</evidence>
<feature type="region of interest" description="Disordered" evidence="2">
    <location>
        <begin position="454"/>
        <end position="494"/>
    </location>
</feature>
<sequence>MSNEVRKNKKLKLVVAGTVAVVVIGLSGAGVYAMTVKNQVAKWDNKIYQGVKVNDVDLSGKTKEEAVKLLEDSFSNTIKQKKLVVKALDQNFELDYSNLNPQFNVQEMAQKALEEGKKLSLFQKNNIIKNGTNKNLPLEFKYDDSKIKAFEQQIESKINKDPIDAKISINGGKINITDDQIGRKVNAEELDKLIKTNINGKIEQQAVVEAPIQEAKPKYQKAELEKIDGKISTFSTSFATSNEGRSANVTLASKFINAKLLMPGDTFSYNEALGERTIARGYKDAAIFVGDKVEQGIGGGICQVSTTLYRAAMRAGIRSTERYNHSMPTSYSPVGLDATVYWGSLDYKFKNTYNFPVYIESYTSNKNVYVNFYGSASGMGGKTYELFADTLAKYEPTISKVDDSSLMEGQTQWDKQPVTGYKVKSYLVTYQDGKEIARENIATDNYQKVNGVMKVGTKKATPPPAAPPAPPATTQNPPATQTSTPPTTPPATNQ</sequence>
<dbReference type="InterPro" id="IPR022029">
    <property type="entry name" value="YoaR-like_PG-bd"/>
</dbReference>
<dbReference type="PANTHER" id="PTHR35788:SF1">
    <property type="entry name" value="EXPORTED PROTEIN"/>
    <property type="match status" value="1"/>
</dbReference>
<dbReference type="Pfam" id="PF04294">
    <property type="entry name" value="VanW"/>
    <property type="match status" value="1"/>
</dbReference>
<feature type="domain" description="G5" evidence="3">
    <location>
        <begin position="380"/>
        <end position="459"/>
    </location>
</feature>
<dbReference type="InterPro" id="IPR007391">
    <property type="entry name" value="Vancomycin_resist_VanW"/>
</dbReference>
<gene>
    <name evidence="4" type="ORF">JHL18_25585</name>
</gene>
<dbReference type="Pfam" id="PF07501">
    <property type="entry name" value="G5"/>
    <property type="match status" value="1"/>
</dbReference>
<dbReference type="RefSeq" id="WP_200274618.1">
    <property type="nucleotide sequence ID" value="NZ_JAENHN010000071.1"/>
</dbReference>
<evidence type="ECO:0000313" key="5">
    <source>
        <dbReference type="Proteomes" id="UP000596739"/>
    </source>
</evidence>
<protein>
    <submittedName>
        <fullName evidence="4">VanW family protein</fullName>
    </submittedName>
</protein>
<dbReference type="InterPro" id="IPR011098">
    <property type="entry name" value="G5_dom"/>
</dbReference>
<dbReference type="SMART" id="SM01208">
    <property type="entry name" value="G5"/>
    <property type="match status" value="1"/>
</dbReference>
<dbReference type="EMBL" id="JAENHN010000071">
    <property type="protein sequence ID" value="MBK1813985.1"/>
    <property type="molecule type" value="Genomic_DNA"/>
</dbReference>
<dbReference type="Gene3D" id="2.20.230.10">
    <property type="entry name" value="Resuscitation-promoting factor rpfb"/>
    <property type="match status" value="1"/>
</dbReference>
<evidence type="ECO:0000256" key="1">
    <source>
        <dbReference type="ARBA" id="ARBA00022729"/>
    </source>
</evidence>
<dbReference type="PROSITE" id="PS51109">
    <property type="entry name" value="G5"/>
    <property type="match status" value="1"/>
</dbReference>
<evidence type="ECO:0000256" key="2">
    <source>
        <dbReference type="SAM" id="MobiDB-lite"/>
    </source>
</evidence>
<accession>A0ABS1EXA5</accession>
<comment type="caution">
    <text evidence="4">The sequence shown here is derived from an EMBL/GenBank/DDBJ whole genome shotgun (WGS) entry which is preliminary data.</text>
</comment>
<keyword evidence="5" id="KW-1185">Reference proteome</keyword>
<dbReference type="InterPro" id="IPR052913">
    <property type="entry name" value="Glycopeptide_resist_protein"/>
</dbReference>
<name>A0ABS1EXA5_9CLOT</name>
<dbReference type="PANTHER" id="PTHR35788">
    <property type="entry name" value="EXPORTED PROTEIN-RELATED"/>
    <property type="match status" value="1"/>
</dbReference>
<feature type="compositionally biased region" description="Pro residues" evidence="2">
    <location>
        <begin position="461"/>
        <end position="471"/>
    </location>
</feature>